<evidence type="ECO:0000313" key="2">
    <source>
        <dbReference type="Proteomes" id="UP001241377"/>
    </source>
</evidence>
<evidence type="ECO:0000313" key="1">
    <source>
        <dbReference type="EMBL" id="KAJ9111400.1"/>
    </source>
</evidence>
<accession>A0ACC2WI20</accession>
<dbReference type="EMBL" id="JASBWR010000008">
    <property type="protein sequence ID" value="KAJ9111400.1"/>
    <property type="molecule type" value="Genomic_DNA"/>
</dbReference>
<sequence length="159" mass="17454">MFVAEPKLIQLFLTQQVVFGEVLEGKEIVNAIEDVPKARGDAPAEKVTIVDAGELPLEPVYDEEGNQEDDDESIVGNVIIPVIDETEEITETSVNAYTSLTSLSTYLVLGFVFLLCPIALAMYFGKLPAGRTWVAKAFGRAGEKDRERGKYETVNKAQV</sequence>
<comment type="caution">
    <text evidence="1">The sequence shown here is derived from an EMBL/GenBank/DDBJ whole genome shotgun (WGS) entry which is preliminary data.</text>
</comment>
<organism evidence="1 2">
    <name type="scientific">Naganishia cerealis</name>
    <dbReference type="NCBI Taxonomy" id="610337"/>
    <lineage>
        <taxon>Eukaryota</taxon>
        <taxon>Fungi</taxon>
        <taxon>Dikarya</taxon>
        <taxon>Basidiomycota</taxon>
        <taxon>Agaricomycotina</taxon>
        <taxon>Tremellomycetes</taxon>
        <taxon>Filobasidiales</taxon>
        <taxon>Filobasidiaceae</taxon>
        <taxon>Naganishia</taxon>
    </lineage>
</organism>
<reference evidence="1" key="1">
    <citation type="submission" date="2023-04" db="EMBL/GenBank/DDBJ databases">
        <title>Draft Genome sequencing of Naganishia species isolated from polar environments using Oxford Nanopore Technology.</title>
        <authorList>
            <person name="Leo P."/>
            <person name="Venkateswaran K."/>
        </authorList>
    </citation>
    <scope>NUCLEOTIDE SEQUENCE</scope>
    <source>
        <strain evidence="1">MNA-CCFEE 5261</strain>
    </source>
</reference>
<gene>
    <name evidence="1" type="ORF">QFC19_001169</name>
</gene>
<name>A0ACC2WI20_9TREE</name>
<proteinExistence type="predicted"/>
<keyword evidence="2" id="KW-1185">Reference proteome</keyword>
<protein>
    <submittedName>
        <fullName evidence="1">Uncharacterized protein</fullName>
    </submittedName>
</protein>
<dbReference type="Proteomes" id="UP001241377">
    <property type="component" value="Unassembled WGS sequence"/>
</dbReference>